<dbReference type="AlphaFoldDB" id="A0A8S4GE25"/>
<evidence type="ECO:0000256" key="1">
    <source>
        <dbReference type="SAM" id="MobiDB-lite"/>
    </source>
</evidence>
<organism evidence="3 4">
    <name type="scientific">Plutella xylostella</name>
    <name type="common">Diamondback moth</name>
    <name type="synonym">Plutella maculipennis</name>
    <dbReference type="NCBI Taxonomy" id="51655"/>
    <lineage>
        <taxon>Eukaryota</taxon>
        <taxon>Metazoa</taxon>
        <taxon>Ecdysozoa</taxon>
        <taxon>Arthropoda</taxon>
        <taxon>Hexapoda</taxon>
        <taxon>Insecta</taxon>
        <taxon>Pterygota</taxon>
        <taxon>Neoptera</taxon>
        <taxon>Endopterygota</taxon>
        <taxon>Lepidoptera</taxon>
        <taxon>Glossata</taxon>
        <taxon>Ditrysia</taxon>
        <taxon>Yponomeutoidea</taxon>
        <taxon>Plutellidae</taxon>
        <taxon>Plutella</taxon>
    </lineage>
</organism>
<gene>
    <name evidence="3" type="ORF">PLXY2_LOCUS16492</name>
</gene>
<sequence length="215" mass="23904">MSVRGTKRSTGGVRDGEVPSTSGASTSSKRRRTEPEDQLWQLRPVSDLKMSSIYNRSASEAPAELFRKDLISAMKLPDSEPLTSSEYWVITDTWKQDWERGVQVPVNPDQLPAPKVKVIENPKPPDFQEFKLPKDKYIHLSRDSHFDSSLHVVSSAPARAEAACAYDLDALDIAWLRLLNAERARAGAPVVTEDQLERVIEELEVSGCSVVATTV</sequence>
<dbReference type="PANTHER" id="PTHR13793:SF160">
    <property type="entry name" value="PHD FINGER PROTEIN RHINOCEROS"/>
    <property type="match status" value="1"/>
</dbReference>
<feature type="domain" description="Enhancer of polycomb-like N-terminal" evidence="2">
    <location>
        <begin position="86"/>
        <end position="204"/>
    </location>
</feature>
<dbReference type="PANTHER" id="PTHR13793">
    <property type="entry name" value="PHD FINGER PROTEINS"/>
    <property type="match status" value="1"/>
</dbReference>
<evidence type="ECO:0000259" key="2">
    <source>
        <dbReference type="Pfam" id="PF10513"/>
    </source>
</evidence>
<proteinExistence type="predicted"/>
<reference evidence="3" key="1">
    <citation type="submission" date="2020-11" db="EMBL/GenBank/DDBJ databases">
        <authorList>
            <person name="Whiteford S."/>
        </authorList>
    </citation>
    <scope>NUCLEOTIDE SEQUENCE</scope>
</reference>
<keyword evidence="4" id="KW-1185">Reference proteome</keyword>
<dbReference type="InterPro" id="IPR050701">
    <property type="entry name" value="Histone_Mod_Regulator"/>
</dbReference>
<dbReference type="InterPro" id="IPR019542">
    <property type="entry name" value="Enhancer_polycomb-like_N"/>
</dbReference>
<evidence type="ECO:0000313" key="3">
    <source>
        <dbReference type="EMBL" id="CAG9138239.1"/>
    </source>
</evidence>
<dbReference type="EMBL" id="CAJHNJ030000519">
    <property type="protein sequence ID" value="CAG9138239.1"/>
    <property type="molecule type" value="Genomic_DNA"/>
</dbReference>
<dbReference type="Pfam" id="PF10513">
    <property type="entry name" value="EPL1"/>
    <property type="match status" value="1"/>
</dbReference>
<protein>
    <submittedName>
        <fullName evidence="3">(diamondback moth) hypothetical protein</fullName>
    </submittedName>
</protein>
<dbReference type="GO" id="GO:0006357">
    <property type="term" value="P:regulation of transcription by RNA polymerase II"/>
    <property type="evidence" value="ECO:0007669"/>
    <property type="project" value="TreeGrafter"/>
</dbReference>
<dbReference type="Proteomes" id="UP000653454">
    <property type="component" value="Unassembled WGS sequence"/>
</dbReference>
<evidence type="ECO:0000313" key="4">
    <source>
        <dbReference type="Proteomes" id="UP000653454"/>
    </source>
</evidence>
<accession>A0A8S4GE25</accession>
<name>A0A8S4GE25_PLUXY</name>
<feature type="region of interest" description="Disordered" evidence="1">
    <location>
        <begin position="1"/>
        <end position="42"/>
    </location>
</feature>
<comment type="caution">
    <text evidence="3">The sequence shown here is derived from an EMBL/GenBank/DDBJ whole genome shotgun (WGS) entry which is preliminary data.</text>
</comment>